<dbReference type="RefSeq" id="WP_160589109.1">
    <property type="nucleotide sequence ID" value="NZ_BAAAFP010000002.1"/>
</dbReference>
<protein>
    <submittedName>
        <fullName evidence="1">DUF3168 domain-containing protein</fullName>
    </submittedName>
</protein>
<reference evidence="1 2" key="1">
    <citation type="submission" date="2019-12" db="EMBL/GenBank/DDBJ databases">
        <title>Genomic-based taxomic classification of the family Erythrobacteraceae.</title>
        <authorList>
            <person name="Xu L."/>
        </authorList>
    </citation>
    <scope>NUCLEOTIDE SEQUENCE [LARGE SCALE GENOMIC DNA]</scope>
    <source>
        <strain evidence="1 2">JCM 16339</strain>
    </source>
</reference>
<dbReference type="Proteomes" id="UP000435243">
    <property type="component" value="Unassembled WGS sequence"/>
</dbReference>
<evidence type="ECO:0000313" key="1">
    <source>
        <dbReference type="EMBL" id="MXO87137.1"/>
    </source>
</evidence>
<proteinExistence type="predicted"/>
<dbReference type="Gene3D" id="3.30.2000.30">
    <property type="match status" value="1"/>
</dbReference>
<comment type="caution">
    <text evidence="1">The sequence shown here is derived from an EMBL/GenBank/DDBJ whole genome shotgun (WGS) entry which is preliminary data.</text>
</comment>
<evidence type="ECO:0000313" key="2">
    <source>
        <dbReference type="Proteomes" id="UP000435243"/>
    </source>
</evidence>
<organism evidence="1 2">
    <name type="scientific">Alteraurantiacibacter aestuarii</name>
    <dbReference type="NCBI Taxonomy" id="650004"/>
    <lineage>
        <taxon>Bacteria</taxon>
        <taxon>Pseudomonadati</taxon>
        <taxon>Pseudomonadota</taxon>
        <taxon>Alphaproteobacteria</taxon>
        <taxon>Sphingomonadales</taxon>
        <taxon>Erythrobacteraceae</taxon>
        <taxon>Alteraurantiacibacter</taxon>
    </lineage>
</organism>
<dbReference type="AlphaFoldDB" id="A0A844ZJQ8"/>
<sequence>MFETRLRAALVDWLRADAFLSSTLNSITEEAPSRIAVPWLGIVASASADWSVKDKKGREIRIAIELHMRGDAPDTGASLVPQIESRVESLPAVQDGFRIVNTTFLRARAEQRALNQRAVLLEYRFRLLED</sequence>
<gene>
    <name evidence="1" type="ORF">GRI32_00100</name>
</gene>
<dbReference type="InterPro" id="IPR053745">
    <property type="entry name" value="Viral_Tail_Comp_sf"/>
</dbReference>
<dbReference type="Pfam" id="PF11367">
    <property type="entry name" value="Tail_completion_gp17"/>
    <property type="match status" value="1"/>
</dbReference>
<name>A0A844ZJQ8_9SPHN</name>
<dbReference type="EMBL" id="WTYY01000001">
    <property type="protein sequence ID" value="MXO87137.1"/>
    <property type="molecule type" value="Genomic_DNA"/>
</dbReference>
<dbReference type="OrthoDB" id="7450850at2"/>
<accession>A0A844ZJQ8</accession>
<dbReference type="InterPro" id="IPR021508">
    <property type="entry name" value="Gp17-like"/>
</dbReference>
<keyword evidence="2" id="KW-1185">Reference proteome</keyword>